<dbReference type="EMBL" id="CP082237">
    <property type="protein sequence ID" value="QZT35204.1"/>
    <property type="molecule type" value="Genomic_DNA"/>
</dbReference>
<proteinExistence type="predicted"/>
<feature type="domain" description="SNF2 N-terminal" evidence="1">
    <location>
        <begin position="59"/>
        <end position="112"/>
    </location>
</feature>
<keyword evidence="2" id="KW-0378">Hydrolase</keyword>
<keyword evidence="2" id="KW-0067">ATP-binding</keyword>
<keyword evidence="2" id="KW-0347">Helicase</keyword>
<sequence length="317" mass="36784">MIDDEFVSVATLGRDSNQYYAFQVDERFSKGRRLGNKNLIPLPHQIEAVYSRMLQVPQVRFLLADDPGAGKTIMAGMLIKELKARESVKRILILVPPLVLKQWQMELKEKFGDLVITDGTGRELTAELLYLAKRENGTIISLDSYWLFQSQFEGEHISLNESHDPELHSAAVKASIKLRNEVWKIRENQLDKVAKYLQKTFTKQIEDILDKRTKYEEENIGNRNSVLINQMTAQLIDVETRRDERLALIERQRHIGMKPPKRLLQLELIPNGKAERLISVDYQEMIEKHERNHGRQNALIINCILKLEEDINDFNAL</sequence>
<dbReference type="AlphaFoldDB" id="A0A8X8ICG7"/>
<keyword evidence="3" id="KW-1185">Reference proteome</keyword>
<dbReference type="GO" id="GO:0005524">
    <property type="term" value="F:ATP binding"/>
    <property type="evidence" value="ECO:0007669"/>
    <property type="project" value="InterPro"/>
</dbReference>
<dbReference type="Gene3D" id="3.40.50.10810">
    <property type="entry name" value="Tandem AAA-ATPase domain"/>
    <property type="match status" value="1"/>
</dbReference>
<evidence type="ECO:0000259" key="1">
    <source>
        <dbReference type="Pfam" id="PF00176"/>
    </source>
</evidence>
<evidence type="ECO:0000313" key="2">
    <source>
        <dbReference type="EMBL" id="QZT35204.1"/>
    </source>
</evidence>
<gene>
    <name evidence="2" type="ORF">HUR95_08370</name>
</gene>
<dbReference type="Pfam" id="PF00176">
    <property type="entry name" value="SNF2-rel_dom"/>
    <property type="match status" value="1"/>
</dbReference>
<evidence type="ECO:0000313" key="3">
    <source>
        <dbReference type="Proteomes" id="UP000825179"/>
    </source>
</evidence>
<dbReference type="SUPFAM" id="SSF52540">
    <property type="entry name" value="P-loop containing nucleoside triphosphate hydrolases"/>
    <property type="match status" value="1"/>
</dbReference>
<dbReference type="InterPro" id="IPR038718">
    <property type="entry name" value="SNF2-like_sf"/>
</dbReference>
<dbReference type="InterPro" id="IPR000330">
    <property type="entry name" value="SNF2_N"/>
</dbReference>
<reference evidence="2 3" key="1">
    <citation type="journal article" date="2020" name="Extremophiles">
        <title>Genomic analysis of Caldalkalibacillus thermarum TA2.A1 reveals aerobic alkaliphilic metabolism and evolutionary hallmarks linking alkaliphilic bacteria and plant life.</title>
        <authorList>
            <person name="de Jong S.I."/>
            <person name="van den Broek M.A."/>
            <person name="Merkel A.Y."/>
            <person name="de la Torre Cortes P."/>
            <person name="Kalamorz F."/>
            <person name="Cook G.M."/>
            <person name="van Loosdrecht M.C.M."/>
            <person name="McMillan D.G.G."/>
        </authorList>
    </citation>
    <scope>NUCLEOTIDE SEQUENCE [LARGE SCALE GENOMIC DNA]</scope>
    <source>
        <strain evidence="2 3">TA2.A1</strain>
    </source>
</reference>
<protein>
    <submittedName>
        <fullName evidence="2">DEAD/DEAH box helicase family protein</fullName>
    </submittedName>
</protein>
<accession>A0A8X8ICG7</accession>
<dbReference type="KEGG" id="cthu:HUR95_08370"/>
<name>A0A8X8ICG7_CALTT</name>
<keyword evidence="2" id="KW-0547">Nucleotide-binding</keyword>
<dbReference type="Proteomes" id="UP000825179">
    <property type="component" value="Chromosome"/>
</dbReference>
<dbReference type="InterPro" id="IPR027417">
    <property type="entry name" value="P-loop_NTPase"/>
</dbReference>
<dbReference type="GO" id="GO:0004386">
    <property type="term" value="F:helicase activity"/>
    <property type="evidence" value="ECO:0007669"/>
    <property type="project" value="UniProtKB-KW"/>
</dbReference>
<organism evidence="2 3">
    <name type="scientific">Caldalkalibacillus thermarum (strain TA2.A1)</name>
    <dbReference type="NCBI Taxonomy" id="986075"/>
    <lineage>
        <taxon>Bacteria</taxon>
        <taxon>Bacillati</taxon>
        <taxon>Bacillota</taxon>
        <taxon>Bacilli</taxon>
        <taxon>Bacillales</taxon>
        <taxon>Bacillaceae</taxon>
        <taxon>Caldalkalibacillus</taxon>
    </lineage>
</organism>